<dbReference type="STRING" id="1925591.BI308_23630"/>
<evidence type="ECO:0000313" key="4">
    <source>
        <dbReference type="Proteomes" id="UP000183940"/>
    </source>
</evidence>
<organism evidence="3 4">
    <name type="scientific">Roseofilum reptotaenium AO1-A</name>
    <dbReference type="NCBI Taxonomy" id="1925591"/>
    <lineage>
        <taxon>Bacteria</taxon>
        <taxon>Bacillati</taxon>
        <taxon>Cyanobacteriota</taxon>
        <taxon>Cyanophyceae</taxon>
        <taxon>Desertifilales</taxon>
        <taxon>Desertifilaceae</taxon>
        <taxon>Roseofilum</taxon>
    </lineage>
</organism>
<protein>
    <recommendedName>
        <fullName evidence="5">PEP-CTERM protein-sorting domain-containing protein</fullName>
    </recommendedName>
</protein>
<evidence type="ECO:0000256" key="2">
    <source>
        <dbReference type="SAM" id="SignalP"/>
    </source>
</evidence>
<sequence length="416" mass="45017">MSKHTQPFLSALSGVLMGAATSLISSIVAAPALADPIPVSPKPEVRLPPVFCFRFTDIKAVEDDPEGDKFEFEFEVLNWTNQVASGIQLALNEGTGSSAVIDKVPFLAKGTVDQNGRPIGRPDDNGPTGNLNTPNDWQVAKSTKTAIEWEGGTGIANRDLLAAQSTQDACGLVPGCRAVSDPIIQPVCRIRWWPWWWQNCQPQPQNFTPVVDDMETVDNGINVLDGFVVTVDDFDEGELVSFNWFLLDDAGNPLGVSGRGNDYGFGTINLYRQPLDKTIDPGSLFAGNSGLGDSPTLFYNGVNRLPQPTANGISAAVASISSISIDDEFTALNSSQDEGFLAVFKAEFGPGTTANFRNIEDNRFNAPVNVNLNPGFTPAPQDIPEPSPMGMVGVFGWLVMRRGWRHIRQARHDHTS</sequence>
<evidence type="ECO:0000256" key="1">
    <source>
        <dbReference type="SAM" id="MobiDB-lite"/>
    </source>
</evidence>
<name>A0A1L9QKA7_9CYAN</name>
<feature type="chain" id="PRO_5012838052" description="PEP-CTERM protein-sorting domain-containing protein" evidence="2">
    <location>
        <begin position="35"/>
        <end position="416"/>
    </location>
</feature>
<keyword evidence="4" id="KW-1185">Reference proteome</keyword>
<dbReference type="EMBL" id="MLAW01000064">
    <property type="protein sequence ID" value="OJJ16515.1"/>
    <property type="molecule type" value="Genomic_DNA"/>
</dbReference>
<evidence type="ECO:0008006" key="5">
    <source>
        <dbReference type="Google" id="ProtNLM"/>
    </source>
</evidence>
<proteinExistence type="predicted"/>
<reference evidence="3" key="1">
    <citation type="submission" date="2016-10" db="EMBL/GenBank/DDBJ databases">
        <title>CRISPR-Cas defence system in Roseofilum reptotaenium: evidence of a bacteriophage-cyanobacterium arms race in the coral black band disease.</title>
        <authorList>
            <person name="Buerger P."/>
            <person name="Wood-Charlson E.M."/>
            <person name="Weynberg K.D."/>
            <person name="Willis B."/>
            <person name="Van Oppen M.J."/>
        </authorList>
    </citation>
    <scope>NUCLEOTIDE SEQUENCE [LARGE SCALE GENOMIC DNA]</scope>
    <source>
        <strain evidence="3">AO1-A</strain>
    </source>
</reference>
<gene>
    <name evidence="3" type="ORF">BI308_23630</name>
</gene>
<keyword evidence="2" id="KW-0732">Signal</keyword>
<dbReference type="Proteomes" id="UP000183940">
    <property type="component" value="Unassembled WGS sequence"/>
</dbReference>
<feature type="signal peptide" evidence="2">
    <location>
        <begin position="1"/>
        <end position="34"/>
    </location>
</feature>
<feature type="region of interest" description="Disordered" evidence="1">
    <location>
        <begin position="112"/>
        <end position="134"/>
    </location>
</feature>
<comment type="caution">
    <text evidence="3">The sequence shown here is derived from an EMBL/GenBank/DDBJ whole genome shotgun (WGS) entry which is preliminary data.</text>
</comment>
<evidence type="ECO:0000313" key="3">
    <source>
        <dbReference type="EMBL" id="OJJ16515.1"/>
    </source>
</evidence>
<accession>A0A1L9QKA7</accession>
<dbReference type="AlphaFoldDB" id="A0A1L9QKA7"/>